<evidence type="ECO:0000313" key="3">
    <source>
        <dbReference type="Proteomes" id="UP000287033"/>
    </source>
</evidence>
<evidence type="ECO:0000256" key="1">
    <source>
        <dbReference type="SAM" id="MobiDB-lite"/>
    </source>
</evidence>
<name>A0A401TM64_CHIPU</name>
<keyword evidence="3" id="KW-1185">Reference proteome</keyword>
<organism evidence="2 3">
    <name type="scientific">Chiloscyllium punctatum</name>
    <name type="common">Brownbanded bambooshark</name>
    <name type="synonym">Hemiscyllium punctatum</name>
    <dbReference type="NCBI Taxonomy" id="137246"/>
    <lineage>
        <taxon>Eukaryota</taxon>
        <taxon>Metazoa</taxon>
        <taxon>Chordata</taxon>
        <taxon>Craniata</taxon>
        <taxon>Vertebrata</taxon>
        <taxon>Chondrichthyes</taxon>
        <taxon>Elasmobranchii</taxon>
        <taxon>Galeomorphii</taxon>
        <taxon>Galeoidea</taxon>
        <taxon>Orectolobiformes</taxon>
        <taxon>Hemiscylliidae</taxon>
        <taxon>Chiloscyllium</taxon>
    </lineage>
</organism>
<comment type="caution">
    <text evidence="2">The sequence shown here is derived from an EMBL/GenBank/DDBJ whole genome shotgun (WGS) entry which is preliminary data.</text>
</comment>
<reference evidence="2 3" key="1">
    <citation type="journal article" date="2018" name="Nat. Ecol. Evol.">
        <title>Shark genomes provide insights into elasmobranch evolution and the origin of vertebrates.</title>
        <authorList>
            <person name="Hara Y"/>
            <person name="Yamaguchi K"/>
            <person name="Onimaru K"/>
            <person name="Kadota M"/>
            <person name="Koyanagi M"/>
            <person name="Keeley SD"/>
            <person name="Tatsumi K"/>
            <person name="Tanaka K"/>
            <person name="Motone F"/>
            <person name="Kageyama Y"/>
            <person name="Nozu R"/>
            <person name="Adachi N"/>
            <person name="Nishimura O"/>
            <person name="Nakagawa R"/>
            <person name="Tanegashima C"/>
            <person name="Kiyatake I"/>
            <person name="Matsumoto R"/>
            <person name="Murakumo K"/>
            <person name="Nishida K"/>
            <person name="Terakita A"/>
            <person name="Kuratani S"/>
            <person name="Sato K"/>
            <person name="Hyodo S Kuraku.S."/>
        </authorList>
    </citation>
    <scope>NUCLEOTIDE SEQUENCE [LARGE SCALE GENOMIC DNA]</scope>
</reference>
<dbReference type="STRING" id="137246.A0A401TM64"/>
<feature type="region of interest" description="Disordered" evidence="1">
    <location>
        <begin position="1"/>
        <end position="25"/>
    </location>
</feature>
<proteinExistence type="predicted"/>
<dbReference type="Proteomes" id="UP000287033">
    <property type="component" value="Unassembled WGS sequence"/>
</dbReference>
<evidence type="ECO:0000313" key="2">
    <source>
        <dbReference type="EMBL" id="GCC43688.1"/>
    </source>
</evidence>
<dbReference type="EMBL" id="BEZZ01119304">
    <property type="protein sequence ID" value="GCC43688.1"/>
    <property type="molecule type" value="Genomic_DNA"/>
</dbReference>
<feature type="non-terminal residue" evidence="2">
    <location>
        <position position="1"/>
    </location>
</feature>
<protein>
    <submittedName>
        <fullName evidence="2">Uncharacterized protein</fullName>
    </submittedName>
</protein>
<dbReference type="AlphaFoldDB" id="A0A401TM64"/>
<dbReference type="OrthoDB" id="5876800at2759"/>
<gene>
    <name evidence="2" type="ORF">chiPu_0027979</name>
</gene>
<sequence length="80" mass="8429">LPRRLPRAQPCKDPTRKREPGEVDFDIVEDDSTDEDSVINIDIGNGAGAADSAGATSSAGILDLLKASKEVGGLDYSSQR</sequence>
<accession>A0A401TM64</accession>